<organism evidence="3 4">
    <name type="scientific">Egibacter rhizosphaerae</name>
    <dbReference type="NCBI Taxonomy" id="1670831"/>
    <lineage>
        <taxon>Bacteria</taxon>
        <taxon>Bacillati</taxon>
        <taxon>Actinomycetota</taxon>
        <taxon>Nitriliruptoria</taxon>
        <taxon>Egibacterales</taxon>
        <taxon>Egibacteraceae</taxon>
        <taxon>Egibacter</taxon>
    </lineage>
</organism>
<keyword evidence="2" id="KW-0472">Membrane</keyword>
<keyword evidence="2" id="KW-0812">Transmembrane</keyword>
<dbReference type="EMBL" id="CP036402">
    <property type="protein sequence ID" value="QBI19716.1"/>
    <property type="molecule type" value="Genomic_DNA"/>
</dbReference>
<sequence length="224" mass="24253">MAVTDTIRARMRTVRAAFVATKHADRKLLPLLLGIPLATLAVLVAVDLLVGWFPLLTAISVPLALLLAVVIFGQRASKAQFAAMRGRPGAAASVLESMRGQWLVTAGVAFSRKQDLVHRVVGRCGVVLVGEGAPARTRTLLKQEERKAKRVVGDTPIHTVLVGEGDGRVPIEKLRQHLMKKKRALKKREVAAVNKRLTSLPSSDIPIPKGPLPGGMKMPRARNR</sequence>
<feature type="transmembrane region" description="Helical" evidence="2">
    <location>
        <begin position="52"/>
        <end position="72"/>
    </location>
</feature>
<evidence type="ECO:0000313" key="3">
    <source>
        <dbReference type="EMBL" id="QBI19716.1"/>
    </source>
</evidence>
<proteinExistence type="predicted"/>
<dbReference type="KEGG" id="erz:ER308_09255"/>
<dbReference type="InterPro" id="IPR025445">
    <property type="entry name" value="DUF4191"/>
</dbReference>
<dbReference type="Proteomes" id="UP000291469">
    <property type="component" value="Chromosome"/>
</dbReference>
<dbReference type="AlphaFoldDB" id="A0A411YEU1"/>
<accession>A0A411YEU1</accession>
<keyword evidence="4" id="KW-1185">Reference proteome</keyword>
<protein>
    <submittedName>
        <fullName evidence="3">DUF4191 family protein</fullName>
    </submittedName>
</protein>
<gene>
    <name evidence="3" type="ORF">ER308_09255</name>
</gene>
<dbReference type="OrthoDB" id="8479889at2"/>
<dbReference type="RefSeq" id="WP_131154713.1">
    <property type="nucleotide sequence ID" value="NZ_CP036402.1"/>
</dbReference>
<name>A0A411YEU1_9ACTN</name>
<evidence type="ECO:0000256" key="1">
    <source>
        <dbReference type="SAM" id="MobiDB-lite"/>
    </source>
</evidence>
<keyword evidence="2" id="KW-1133">Transmembrane helix</keyword>
<dbReference type="Pfam" id="PF13829">
    <property type="entry name" value="DUF4191"/>
    <property type="match status" value="1"/>
</dbReference>
<evidence type="ECO:0000256" key="2">
    <source>
        <dbReference type="SAM" id="Phobius"/>
    </source>
</evidence>
<reference evidence="3 4" key="1">
    <citation type="submission" date="2019-01" db="EMBL/GenBank/DDBJ databases">
        <title>Egibacter rhizosphaerae EGI 80759T.</title>
        <authorList>
            <person name="Chen D.-D."/>
            <person name="Tian Y."/>
            <person name="Jiao J.-Y."/>
            <person name="Zhang X.-T."/>
            <person name="Zhang Y.-G."/>
            <person name="Zhang Y."/>
            <person name="Xiao M."/>
            <person name="Shu W.-S."/>
            <person name="Li W.-J."/>
        </authorList>
    </citation>
    <scope>NUCLEOTIDE SEQUENCE [LARGE SCALE GENOMIC DNA]</scope>
    <source>
        <strain evidence="3 4">EGI 80759</strain>
    </source>
</reference>
<feature type="region of interest" description="Disordered" evidence="1">
    <location>
        <begin position="200"/>
        <end position="224"/>
    </location>
</feature>
<evidence type="ECO:0000313" key="4">
    <source>
        <dbReference type="Proteomes" id="UP000291469"/>
    </source>
</evidence>
<feature type="transmembrane region" description="Helical" evidence="2">
    <location>
        <begin position="28"/>
        <end position="46"/>
    </location>
</feature>